<feature type="domain" description="SseB protein C-terminal" evidence="3">
    <location>
        <begin position="133"/>
        <end position="239"/>
    </location>
</feature>
<organism evidence="4 5">
    <name type="scientific">Actinoplanes derwentensis</name>
    <dbReference type="NCBI Taxonomy" id="113562"/>
    <lineage>
        <taxon>Bacteria</taxon>
        <taxon>Bacillati</taxon>
        <taxon>Actinomycetota</taxon>
        <taxon>Actinomycetes</taxon>
        <taxon>Micromonosporales</taxon>
        <taxon>Micromonosporaceae</taxon>
        <taxon>Actinoplanes</taxon>
    </lineage>
</organism>
<evidence type="ECO:0000313" key="4">
    <source>
        <dbReference type="EMBL" id="SDS76101.1"/>
    </source>
</evidence>
<reference evidence="4 5" key="1">
    <citation type="submission" date="2016-10" db="EMBL/GenBank/DDBJ databases">
        <authorList>
            <person name="de Groot N.N."/>
        </authorList>
    </citation>
    <scope>NUCLEOTIDE SEQUENCE [LARGE SCALE GENOMIC DNA]</scope>
    <source>
        <strain evidence="4 5">DSM 43941</strain>
    </source>
</reference>
<dbReference type="EMBL" id="LT629758">
    <property type="protein sequence ID" value="SDS76101.1"/>
    <property type="molecule type" value="Genomic_DNA"/>
</dbReference>
<sequence>MPFPGNVLEAVLFDVWRGMVPPEALLMAVADHPVWVPLPERPDGSGGGLPGILIDGAPYIAVYTSVEQLAVAGVAELRRVRLNGRQLSSRTAQGSGFAVNPGCRVGMPLPAAAVDQLRGPQPGQERGPRPGRERRVRLRHPHPPPRELLNALIAEFHRTPAVLEARIVLSAGDDEPGTLVVGIRPDRGIGTWLADSRDAVRRASRTILLAYTVDGLFLDEPGGVVVDWMIQETEPFYRRW</sequence>
<dbReference type="InterPro" id="IPR009839">
    <property type="entry name" value="SseB_N"/>
</dbReference>
<accession>A0A1H1UV06</accession>
<protein>
    <submittedName>
        <fullName evidence="4">SseB protein N-terminal domain-containing protein</fullName>
    </submittedName>
</protein>
<dbReference type="InterPro" id="IPR027945">
    <property type="entry name" value="SseB_C"/>
</dbReference>
<feature type="compositionally biased region" description="Low complexity" evidence="1">
    <location>
        <begin position="116"/>
        <end position="125"/>
    </location>
</feature>
<evidence type="ECO:0000256" key="1">
    <source>
        <dbReference type="SAM" id="MobiDB-lite"/>
    </source>
</evidence>
<dbReference type="Pfam" id="PF07179">
    <property type="entry name" value="SseB"/>
    <property type="match status" value="1"/>
</dbReference>
<keyword evidence="5" id="KW-1185">Reference proteome</keyword>
<evidence type="ECO:0000259" key="2">
    <source>
        <dbReference type="Pfam" id="PF07179"/>
    </source>
</evidence>
<feature type="domain" description="SseB protein N-terminal" evidence="2">
    <location>
        <begin position="23"/>
        <end position="114"/>
    </location>
</feature>
<feature type="region of interest" description="Disordered" evidence="1">
    <location>
        <begin position="114"/>
        <end position="141"/>
    </location>
</feature>
<dbReference type="AlphaFoldDB" id="A0A1H1UV06"/>
<evidence type="ECO:0000313" key="5">
    <source>
        <dbReference type="Proteomes" id="UP000198688"/>
    </source>
</evidence>
<proteinExistence type="predicted"/>
<evidence type="ECO:0000259" key="3">
    <source>
        <dbReference type="Pfam" id="PF14581"/>
    </source>
</evidence>
<gene>
    <name evidence="4" type="ORF">SAMN04489716_1550</name>
</gene>
<dbReference type="Proteomes" id="UP000198688">
    <property type="component" value="Chromosome I"/>
</dbReference>
<dbReference type="Pfam" id="PF14581">
    <property type="entry name" value="SseB_C"/>
    <property type="match status" value="1"/>
</dbReference>
<name>A0A1H1UV06_9ACTN</name>